<evidence type="ECO:0000313" key="7">
    <source>
        <dbReference type="Proteomes" id="UP000324629"/>
    </source>
</evidence>
<dbReference type="GO" id="GO:0016197">
    <property type="term" value="P:endosomal transport"/>
    <property type="evidence" value="ECO:0007669"/>
    <property type="project" value="TreeGrafter"/>
</dbReference>
<dbReference type="PANTHER" id="PTHR11216:SF176">
    <property type="entry name" value="EPIDERMAL GROWTH FACTOR RECEPTOR PATHWAY SUBSTRATE CLONE 15, ISOFORM A"/>
    <property type="match status" value="1"/>
</dbReference>
<evidence type="ECO:0000256" key="2">
    <source>
        <dbReference type="SAM" id="Coils"/>
    </source>
</evidence>
<dbReference type="GO" id="GO:0005886">
    <property type="term" value="C:plasma membrane"/>
    <property type="evidence" value="ECO:0007669"/>
    <property type="project" value="TreeGrafter"/>
</dbReference>
<reference evidence="6 7" key="1">
    <citation type="journal article" date="2019" name="Gigascience">
        <title>Whole-genome sequence of the oriental lung fluke Paragonimus westermani.</title>
        <authorList>
            <person name="Oey H."/>
            <person name="Zakrzewski M."/>
            <person name="Narain K."/>
            <person name="Devi K.R."/>
            <person name="Agatsuma T."/>
            <person name="Nawaratna S."/>
            <person name="Gobert G.N."/>
            <person name="Jones M.K."/>
            <person name="Ragan M.A."/>
            <person name="McManus D.P."/>
            <person name="Krause L."/>
        </authorList>
    </citation>
    <scope>NUCLEOTIDE SEQUENCE [LARGE SCALE GENOMIC DNA]</scope>
    <source>
        <strain evidence="6 7">IND2009</strain>
    </source>
</reference>
<dbReference type="GO" id="GO:0005737">
    <property type="term" value="C:cytoplasm"/>
    <property type="evidence" value="ECO:0007669"/>
    <property type="project" value="TreeGrafter"/>
</dbReference>
<dbReference type="CDD" id="cd00052">
    <property type="entry name" value="EH"/>
    <property type="match status" value="2"/>
</dbReference>
<dbReference type="InterPro" id="IPR002048">
    <property type="entry name" value="EF_hand_dom"/>
</dbReference>
<keyword evidence="6" id="KW-0675">Receptor</keyword>
<dbReference type="PROSITE" id="PS50222">
    <property type="entry name" value="EF_HAND_2"/>
    <property type="match status" value="2"/>
</dbReference>
<dbReference type="InterPro" id="IPR003903">
    <property type="entry name" value="UIM_dom"/>
</dbReference>
<accession>A0A5J4P4W1</accession>
<dbReference type="Proteomes" id="UP000324629">
    <property type="component" value="Unassembled WGS sequence"/>
</dbReference>
<evidence type="ECO:0000259" key="5">
    <source>
        <dbReference type="PROSITE" id="PS50222"/>
    </source>
</evidence>
<dbReference type="PANTHER" id="PTHR11216">
    <property type="entry name" value="EH DOMAIN"/>
    <property type="match status" value="1"/>
</dbReference>
<dbReference type="InterPro" id="IPR011992">
    <property type="entry name" value="EF-hand-dom_pair"/>
</dbReference>
<protein>
    <submittedName>
        <fullName evidence="6">Epidermal growth factor receptor substrate 15</fullName>
    </submittedName>
</protein>
<feature type="coiled-coil region" evidence="2">
    <location>
        <begin position="286"/>
        <end position="419"/>
    </location>
</feature>
<dbReference type="GO" id="GO:0005509">
    <property type="term" value="F:calcium ion binding"/>
    <property type="evidence" value="ECO:0007669"/>
    <property type="project" value="InterPro"/>
</dbReference>
<name>A0A5J4P4W1_9TREM</name>
<evidence type="ECO:0000313" key="6">
    <source>
        <dbReference type="EMBL" id="KAA3682452.1"/>
    </source>
</evidence>
<dbReference type="GO" id="GO:0006897">
    <property type="term" value="P:endocytosis"/>
    <property type="evidence" value="ECO:0007669"/>
    <property type="project" value="TreeGrafter"/>
</dbReference>
<dbReference type="AlphaFoldDB" id="A0A5J4P4W1"/>
<dbReference type="SMART" id="SM00027">
    <property type="entry name" value="EH"/>
    <property type="match status" value="2"/>
</dbReference>
<dbReference type="Gene3D" id="1.10.287.1490">
    <property type="match status" value="1"/>
</dbReference>
<organism evidence="6 7">
    <name type="scientific">Paragonimus westermani</name>
    <dbReference type="NCBI Taxonomy" id="34504"/>
    <lineage>
        <taxon>Eukaryota</taxon>
        <taxon>Metazoa</taxon>
        <taxon>Spiralia</taxon>
        <taxon>Lophotrochozoa</taxon>
        <taxon>Platyhelminthes</taxon>
        <taxon>Trematoda</taxon>
        <taxon>Digenea</taxon>
        <taxon>Plagiorchiida</taxon>
        <taxon>Troglotremata</taxon>
        <taxon>Troglotrematidae</taxon>
        <taxon>Paragonimus</taxon>
    </lineage>
</organism>
<dbReference type="EMBL" id="QNGE01000011">
    <property type="protein sequence ID" value="KAA3682452.1"/>
    <property type="molecule type" value="Genomic_DNA"/>
</dbReference>
<comment type="caution">
    <text evidence="6">The sequence shown here is derived from an EMBL/GenBank/DDBJ whole genome shotgun (WGS) entry which is preliminary data.</text>
</comment>
<dbReference type="Pfam" id="PF12763">
    <property type="entry name" value="EH"/>
    <property type="match status" value="2"/>
</dbReference>
<keyword evidence="1" id="KW-0106">Calcium</keyword>
<feature type="region of interest" description="Disordered" evidence="3">
    <location>
        <begin position="692"/>
        <end position="740"/>
    </location>
</feature>
<feature type="compositionally biased region" description="Low complexity" evidence="3">
    <location>
        <begin position="725"/>
        <end position="740"/>
    </location>
</feature>
<proteinExistence type="predicted"/>
<feature type="domain" description="EF-hand" evidence="5">
    <location>
        <begin position="40"/>
        <end position="75"/>
    </location>
</feature>
<dbReference type="Gene3D" id="1.10.238.10">
    <property type="entry name" value="EF-hand"/>
    <property type="match status" value="2"/>
</dbReference>
<evidence type="ECO:0000256" key="1">
    <source>
        <dbReference type="ARBA" id="ARBA00022837"/>
    </source>
</evidence>
<dbReference type="PROSITE" id="PS50330">
    <property type="entry name" value="UIM"/>
    <property type="match status" value="1"/>
</dbReference>
<feature type="domain" description="EH" evidence="4">
    <location>
        <begin position="182"/>
        <end position="275"/>
    </location>
</feature>
<feature type="domain" description="EF-hand" evidence="5">
    <location>
        <begin position="181"/>
        <end position="216"/>
    </location>
</feature>
<sequence>MWVVNSAEISKYGTLFRQLNPVDGKVDGEKCKLAMLKSQLSMETLGRIWDLSDCDNDGSLDENEFILAMHLVHRCVEGDMLPDSLPKNLVPPGKEKFFSHFAFPVSTADPFIAHNSQTNLALVPISKPPATWSDLAVVPGTGPINSLALISPHYQSVGSSCWPQFGCSQSYNFPPWAISADELAKSTQVFSTIDLDADGLVSGAEVRDVLMRSGLHQTILAQVWDLVDIQGSGMLNCEQFAVAMHLATDQLSSSPYARSLPPVLPPALVPPSFRPAPPDPAMFEESNRLIAEIEQINRERAEVEAAFATLTVDAQLRATETAIIHSKLDTLDHTARSLVNQRSEAERRLLEYAREKDTLEGILKDLRSHVSTERQKVEEVRSQVDNEQLSAKVNQEEEISHLRTELSELIREEARLQDRVVDNRRRLEVIEAENRTAQTCIEKTTTRINSMESNRGQLLQVLDQYTNLLNGDTSTTEPDVMKVKALLNNGVCDDNFGIRDLGFGGPTGDPARRNTSAFGDLDWSSFDHGSAQVRGLGSSSVPLPLMSASRLVSEANQFGAQEQSVSSLGLPISIDPFSGMDPFNPDANSKPVKDDPFGTTNLFSTSDPFKGLDPFGTDPFTSTVDKSGGTPSDIVSAFDPFVTSVNRPAPTQNSFTGADFDSVFGPANATANPGDLFGADPFSSLEQAATANDLPTSAKKSPPPRPKTRPGAGKGSRERKSIGDTPTLTSTTLQTLGSLPDFSTSLAGSKFRTTDNSVSPLNVHKSSMFSRSKGGGDSLAGRNNHVIHRASLNKGDKMTTWAPSGLSEEEQLSIATRESQRLARMEERARRQEEADLELALQLSKMDAALS</sequence>
<dbReference type="SUPFAM" id="SSF47473">
    <property type="entry name" value="EF-hand"/>
    <property type="match status" value="2"/>
</dbReference>
<dbReference type="SMART" id="SM00054">
    <property type="entry name" value="EFh"/>
    <property type="match status" value="3"/>
</dbReference>
<gene>
    <name evidence="6" type="ORF">DEA37_0012370</name>
</gene>
<evidence type="ECO:0000256" key="3">
    <source>
        <dbReference type="SAM" id="MobiDB-lite"/>
    </source>
</evidence>
<dbReference type="PROSITE" id="PS50031">
    <property type="entry name" value="EH"/>
    <property type="match status" value="2"/>
</dbReference>
<dbReference type="InterPro" id="IPR018247">
    <property type="entry name" value="EF_Hand_1_Ca_BS"/>
</dbReference>
<feature type="domain" description="EH" evidence="4">
    <location>
        <begin position="8"/>
        <end position="96"/>
    </location>
</feature>
<evidence type="ECO:0000259" key="4">
    <source>
        <dbReference type="PROSITE" id="PS50031"/>
    </source>
</evidence>
<keyword evidence="7" id="KW-1185">Reference proteome</keyword>
<keyword evidence="2" id="KW-0175">Coiled coil</keyword>
<dbReference type="InterPro" id="IPR000261">
    <property type="entry name" value="EH_dom"/>
</dbReference>
<dbReference type="PROSITE" id="PS00018">
    <property type="entry name" value="EF_HAND_1"/>
    <property type="match status" value="2"/>
</dbReference>